<dbReference type="Gene3D" id="1.20.1740.10">
    <property type="entry name" value="Amino acid/polyamine transporter I"/>
    <property type="match status" value="1"/>
</dbReference>
<dbReference type="Pfam" id="PF07228">
    <property type="entry name" value="SpoIIE"/>
    <property type="match status" value="1"/>
</dbReference>
<feature type="transmembrane region" description="Helical" evidence="7">
    <location>
        <begin position="482"/>
        <end position="507"/>
    </location>
</feature>
<dbReference type="InterPro" id="IPR004841">
    <property type="entry name" value="AA-permease/SLC12A_dom"/>
</dbReference>
<feature type="compositionally biased region" description="Basic and acidic residues" evidence="6">
    <location>
        <begin position="612"/>
        <end position="623"/>
    </location>
</feature>
<evidence type="ECO:0000256" key="4">
    <source>
        <dbReference type="ARBA" id="ARBA00022989"/>
    </source>
</evidence>
<keyword evidence="5 7" id="KW-0472">Membrane</keyword>
<feature type="transmembrane region" description="Helical" evidence="7">
    <location>
        <begin position="57"/>
        <end position="84"/>
    </location>
</feature>
<dbReference type="InterPro" id="IPR001932">
    <property type="entry name" value="PPM-type_phosphatase-like_dom"/>
</dbReference>
<sequence length="896" mass="93655">MNADRAEMNAGVKLFGGPVESAAPLAPGPGAGEKGLKAGALGLFSSVAMGLSSTAPAYSLAATLGLIVAGVGLQAPVVTMLAFVPMLLIAYAYRELNAGDADCGTTFTWASRAFGPRIGWMGGWGIIVADVIAMANLSEIAGIYGFRLLGFDSLAEDRLWTTVAGVTWIAVMTAVCYVGIEVSAALQRWLVCAEVAVLILFAVAALVKVYTDGPPTAIHVSASWFNPLHVPSAKELTAGLLAAVFIYWGWDTAVAVNEETADSRHTPGRAAVVSTVLLLGIYALVATSAQAFAGIGTEGTGLGNTANSGDVLSGLGGAVFGTTGTGWFLTKLLIFTVLTSAVASTQTTILPLARTVFSMAAHKAVPSHFARVHRRFLTPTWSTVGMGLVSIGFLVLLTVISHDVLADSISAVGLAIAFYYGLTGFACVWCYRERLTRSPRDLLFKGVLPGLGGLLMLSLFCYAAFVVYAAPDYGSTSFDLPLLGHTGGVSVVGLGALLVGVVLMLVITREHTAALKLQRGLLPHHLPSLTGVETASRYVPADSRSGVGGDWFDVIPLSSSRVGLVVGDVRGHGLRAAATMGRLRTSVRVLARLDLAPDELLARLDDVVGRTAEEERAAEERAQGRGGGTPGAGGDEALGVTCLYAVYDPVSGRCSMARAGHSPPALVDPARGAVSRPGLPEGPPLGLGGAPFQSVELQLPAGSLLALFTDGLVQAPDHDAETGIGLLTGVLTECRRPLEELCDRTVAELLPGPVDDDAALLLVRTRLLDRHQVAVWELDADPASVARARSVTSGQLGEWGLEDLSFTTELIVSELVTNAVRYASGGPVHVRLIRDRSLVCEVADTGHTSPHLRHAAADDEGGRGLFIVAQITQRWGTRYTPTGKIIWTEQPLPTAE</sequence>
<name>A0ABV9ZS69_9ACTN</name>
<comment type="caution">
    <text evidence="9">The sequence shown here is derived from an EMBL/GenBank/DDBJ whole genome shotgun (WGS) entry which is preliminary data.</text>
</comment>
<evidence type="ECO:0000259" key="8">
    <source>
        <dbReference type="SMART" id="SM00331"/>
    </source>
</evidence>
<gene>
    <name evidence="9" type="ORF">ACFPP6_02270</name>
</gene>
<dbReference type="Pfam" id="PF13581">
    <property type="entry name" value="HATPase_c_2"/>
    <property type="match status" value="1"/>
</dbReference>
<evidence type="ECO:0000256" key="2">
    <source>
        <dbReference type="ARBA" id="ARBA00022692"/>
    </source>
</evidence>
<feature type="transmembrane region" description="Helical" evidence="7">
    <location>
        <begin position="408"/>
        <end position="431"/>
    </location>
</feature>
<feature type="transmembrane region" description="Helical" evidence="7">
    <location>
        <begin position="271"/>
        <end position="293"/>
    </location>
</feature>
<dbReference type="InterPro" id="IPR036457">
    <property type="entry name" value="PPM-type-like_dom_sf"/>
</dbReference>
<dbReference type="Proteomes" id="UP001596222">
    <property type="component" value="Unassembled WGS sequence"/>
</dbReference>
<feature type="transmembrane region" description="Helical" evidence="7">
    <location>
        <begin position="158"/>
        <end position="180"/>
    </location>
</feature>
<dbReference type="Pfam" id="PF00324">
    <property type="entry name" value="AA_permease"/>
    <property type="match status" value="1"/>
</dbReference>
<dbReference type="EMBL" id="JBHSKJ010000001">
    <property type="protein sequence ID" value="MFC5143521.1"/>
    <property type="molecule type" value="Genomic_DNA"/>
</dbReference>
<protein>
    <submittedName>
        <fullName evidence="9">SpoIIE family protein phosphatase</fullName>
    </submittedName>
</protein>
<organism evidence="9 10">
    <name type="scientific">Streptomyces aureoversilis</name>
    <dbReference type="NCBI Taxonomy" id="67277"/>
    <lineage>
        <taxon>Bacteria</taxon>
        <taxon>Bacillati</taxon>
        <taxon>Actinomycetota</taxon>
        <taxon>Actinomycetes</taxon>
        <taxon>Kitasatosporales</taxon>
        <taxon>Streptomycetaceae</taxon>
        <taxon>Streptomyces</taxon>
    </lineage>
</organism>
<dbReference type="InterPro" id="IPR003594">
    <property type="entry name" value="HATPase_dom"/>
</dbReference>
<evidence type="ECO:0000256" key="5">
    <source>
        <dbReference type="ARBA" id="ARBA00023136"/>
    </source>
</evidence>
<dbReference type="CDD" id="cd16936">
    <property type="entry name" value="HATPase_RsbW-like"/>
    <property type="match status" value="1"/>
</dbReference>
<accession>A0ABV9ZS69</accession>
<keyword evidence="4 7" id="KW-1133">Transmembrane helix</keyword>
<feature type="transmembrane region" description="Helical" evidence="7">
    <location>
        <begin position="381"/>
        <end position="402"/>
    </location>
</feature>
<feature type="transmembrane region" description="Helical" evidence="7">
    <location>
        <begin position="443"/>
        <end position="470"/>
    </location>
</feature>
<keyword evidence="3" id="KW-0378">Hydrolase</keyword>
<dbReference type="InterPro" id="IPR052016">
    <property type="entry name" value="Bact_Sigma-Reg"/>
</dbReference>
<feature type="transmembrane region" description="Helical" evidence="7">
    <location>
        <begin position="230"/>
        <end position="250"/>
    </location>
</feature>
<dbReference type="InterPro" id="IPR036890">
    <property type="entry name" value="HATPase_C_sf"/>
</dbReference>
<dbReference type="PANTHER" id="PTHR43156">
    <property type="entry name" value="STAGE II SPORULATION PROTEIN E-RELATED"/>
    <property type="match status" value="1"/>
</dbReference>
<feature type="transmembrane region" description="Helical" evidence="7">
    <location>
        <begin position="189"/>
        <end position="210"/>
    </location>
</feature>
<evidence type="ECO:0000256" key="3">
    <source>
        <dbReference type="ARBA" id="ARBA00022801"/>
    </source>
</evidence>
<keyword evidence="2 7" id="KW-0812">Transmembrane</keyword>
<dbReference type="Gene3D" id="3.60.40.10">
    <property type="entry name" value="PPM-type phosphatase domain"/>
    <property type="match status" value="1"/>
</dbReference>
<dbReference type="PANTHER" id="PTHR43156:SF2">
    <property type="entry name" value="STAGE II SPORULATION PROTEIN E"/>
    <property type="match status" value="1"/>
</dbReference>
<dbReference type="SMART" id="SM00331">
    <property type="entry name" value="PP2C_SIG"/>
    <property type="match status" value="1"/>
</dbReference>
<dbReference type="SUPFAM" id="SSF55874">
    <property type="entry name" value="ATPase domain of HSP90 chaperone/DNA topoisomerase II/histidine kinase"/>
    <property type="match status" value="1"/>
</dbReference>
<feature type="transmembrane region" description="Helical" evidence="7">
    <location>
        <begin position="121"/>
        <end position="146"/>
    </location>
</feature>
<evidence type="ECO:0000256" key="6">
    <source>
        <dbReference type="SAM" id="MobiDB-lite"/>
    </source>
</evidence>
<comment type="subcellular location">
    <subcellularLocation>
        <location evidence="1">Membrane</location>
        <topology evidence="1">Multi-pass membrane protein</topology>
    </subcellularLocation>
</comment>
<evidence type="ECO:0000313" key="10">
    <source>
        <dbReference type="Proteomes" id="UP001596222"/>
    </source>
</evidence>
<keyword evidence="10" id="KW-1185">Reference proteome</keyword>
<reference evidence="10" key="1">
    <citation type="journal article" date="2019" name="Int. J. Syst. Evol. Microbiol.">
        <title>The Global Catalogue of Microorganisms (GCM) 10K type strain sequencing project: providing services to taxonomists for standard genome sequencing and annotation.</title>
        <authorList>
            <consortium name="The Broad Institute Genomics Platform"/>
            <consortium name="The Broad Institute Genome Sequencing Center for Infectious Disease"/>
            <person name="Wu L."/>
            <person name="Ma J."/>
        </authorList>
    </citation>
    <scope>NUCLEOTIDE SEQUENCE [LARGE SCALE GENOMIC DNA]</scope>
    <source>
        <strain evidence="10">CGMCC 4.1641</strain>
    </source>
</reference>
<evidence type="ECO:0000256" key="1">
    <source>
        <dbReference type="ARBA" id="ARBA00004141"/>
    </source>
</evidence>
<feature type="region of interest" description="Disordered" evidence="6">
    <location>
        <begin position="612"/>
        <end position="632"/>
    </location>
</feature>
<evidence type="ECO:0000313" key="9">
    <source>
        <dbReference type="EMBL" id="MFC5143521.1"/>
    </source>
</evidence>
<evidence type="ECO:0000256" key="7">
    <source>
        <dbReference type="SAM" id="Phobius"/>
    </source>
</evidence>
<proteinExistence type="predicted"/>
<feature type="domain" description="PPM-type phosphatase" evidence="8">
    <location>
        <begin position="532"/>
        <end position="765"/>
    </location>
</feature>
<dbReference type="Gene3D" id="3.30.565.10">
    <property type="entry name" value="Histidine kinase-like ATPase, C-terminal domain"/>
    <property type="match status" value="1"/>
</dbReference>